<dbReference type="Gene3D" id="1.10.8.640">
    <property type="entry name" value="Cytochrome C biogenesis protein"/>
    <property type="match status" value="1"/>
</dbReference>
<evidence type="ECO:0000313" key="11">
    <source>
        <dbReference type="Proteomes" id="UP000545037"/>
    </source>
</evidence>
<comment type="caution">
    <text evidence="10">The sequence shown here is derived from an EMBL/GenBank/DDBJ whole genome shotgun (WGS) entry which is preliminary data.</text>
</comment>
<dbReference type="GO" id="GO:0005886">
    <property type="term" value="C:plasma membrane"/>
    <property type="evidence" value="ECO:0007669"/>
    <property type="project" value="TreeGrafter"/>
</dbReference>
<keyword evidence="7" id="KW-0812">Transmembrane</keyword>
<dbReference type="InterPro" id="IPR038297">
    <property type="entry name" value="CcmH/CycL/NrfF/Ccl2_sf"/>
</dbReference>
<keyword evidence="3 7" id="KW-0479">Metal-binding</keyword>
<protein>
    <recommendedName>
        <fullName evidence="7">Cytochrome c-type biogenesis protein</fullName>
    </recommendedName>
</protein>
<accession>A0A7W9CFR5</accession>
<evidence type="ECO:0000256" key="3">
    <source>
        <dbReference type="ARBA" id="ARBA00022723"/>
    </source>
</evidence>
<dbReference type="Pfam" id="PF03918">
    <property type="entry name" value="CcmH"/>
    <property type="match status" value="1"/>
</dbReference>
<reference evidence="10 11" key="1">
    <citation type="submission" date="2020-08" db="EMBL/GenBank/DDBJ databases">
        <title>Genomic Encyclopedia of Type Strains, Phase IV (KMG-IV): sequencing the most valuable type-strain genomes for metagenomic binning, comparative biology and taxonomic classification.</title>
        <authorList>
            <person name="Goeker M."/>
        </authorList>
    </citation>
    <scope>NUCLEOTIDE SEQUENCE [LARGE SCALE GENOMIC DNA]</scope>
    <source>
        <strain evidence="10 11">DSM 4737</strain>
    </source>
</reference>
<proteinExistence type="inferred from homology"/>
<feature type="transmembrane region" description="Helical" evidence="7">
    <location>
        <begin position="108"/>
        <end position="128"/>
    </location>
</feature>
<feature type="signal peptide" evidence="7">
    <location>
        <begin position="1"/>
        <end position="20"/>
    </location>
</feature>
<keyword evidence="7" id="KW-1133">Transmembrane helix</keyword>
<evidence type="ECO:0000256" key="1">
    <source>
        <dbReference type="ARBA" id="ARBA00010342"/>
    </source>
</evidence>
<dbReference type="PANTHER" id="PTHR47870">
    <property type="entry name" value="CYTOCHROME C-TYPE BIOGENESIS PROTEIN CCMH"/>
    <property type="match status" value="1"/>
</dbReference>
<keyword evidence="6 7" id="KW-0408">Iron</keyword>
<dbReference type="InterPro" id="IPR005616">
    <property type="entry name" value="CcmH/CycL/Ccl2/NrfF_N"/>
</dbReference>
<dbReference type="InterPro" id="IPR051263">
    <property type="entry name" value="C-type_cytochrome_biogenesis"/>
</dbReference>
<feature type="chain" id="PRO_5031587632" description="Cytochrome c-type biogenesis protein" evidence="7">
    <location>
        <begin position="21"/>
        <end position="191"/>
    </location>
</feature>
<keyword evidence="11" id="KW-1185">Reference proteome</keyword>
<gene>
    <name evidence="10" type="ORF">GGR13_000205</name>
</gene>
<keyword evidence="7" id="KW-0472">Membrane</keyword>
<keyword evidence="4 7" id="KW-0732">Signal</keyword>
<comment type="similarity">
    <text evidence="1 7">Belongs to the CcmH/CycL/Ccl2/NrfF family.</text>
</comment>
<evidence type="ECO:0000313" key="10">
    <source>
        <dbReference type="EMBL" id="MBB5744633.1"/>
    </source>
</evidence>
<evidence type="ECO:0000256" key="5">
    <source>
        <dbReference type="ARBA" id="ARBA00022748"/>
    </source>
</evidence>
<dbReference type="RefSeq" id="WP_343060275.1">
    <property type="nucleotide sequence ID" value="NZ_JACHOR010000001.1"/>
</dbReference>
<evidence type="ECO:0000256" key="8">
    <source>
        <dbReference type="SAM" id="MobiDB-lite"/>
    </source>
</evidence>
<organism evidence="10 11">
    <name type="scientific">Brevundimonas variabilis</name>
    <dbReference type="NCBI Taxonomy" id="74312"/>
    <lineage>
        <taxon>Bacteria</taxon>
        <taxon>Pseudomonadati</taxon>
        <taxon>Pseudomonadota</taxon>
        <taxon>Alphaproteobacteria</taxon>
        <taxon>Caulobacterales</taxon>
        <taxon>Caulobacteraceae</taxon>
        <taxon>Brevundimonas</taxon>
    </lineage>
</organism>
<feature type="region of interest" description="Disordered" evidence="8">
    <location>
        <begin position="137"/>
        <end position="191"/>
    </location>
</feature>
<dbReference type="GO" id="GO:0017004">
    <property type="term" value="P:cytochrome complex assembly"/>
    <property type="evidence" value="ECO:0007669"/>
    <property type="project" value="UniProtKB-KW"/>
</dbReference>
<sequence>MGFFLTVLLSILILATPTFAQEPAALPDQPLADASQEARAQALFEVLRCVVCQHESIADSPAGIAGDMRRLVREEIANGSTDDQVKADMVRRYGDFVLFEPPVRFGTWLLWFGPFALVALGGLALLVVSRRKRVETRDLSPEEEAQLNEVLQSDRFGPNPVASSPHAGRSLGSTDDTVPVGVTPQPPISKP</sequence>
<evidence type="ECO:0000256" key="2">
    <source>
        <dbReference type="ARBA" id="ARBA00022617"/>
    </source>
</evidence>
<comment type="function">
    <text evidence="7">Possible subunit of a heme lyase.</text>
</comment>
<name>A0A7W9CFR5_9CAUL</name>
<dbReference type="EMBL" id="JACHOR010000001">
    <property type="protein sequence ID" value="MBB5744633.1"/>
    <property type="molecule type" value="Genomic_DNA"/>
</dbReference>
<dbReference type="PANTHER" id="PTHR47870:SF1">
    <property type="entry name" value="CYTOCHROME C-TYPE BIOGENESIS PROTEIN CCMH"/>
    <property type="match status" value="1"/>
</dbReference>
<dbReference type="CDD" id="cd16378">
    <property type="entry name" value="CcmH_N"/>
    <property type="match status" value="1"/>
</dbReference>
<evidence type="ECO:0000256" key="4">
    <source>
        <dbReference type="ARBA" id="ARBA00022729"/>
    </source>
</evidence>
<keyword evidence="2 7" id="KW-0349">Heme</keyword>
<dbReference type="GO" id="GO:0046872">
    <property type="term" value="F:metal ion binding"/>
    <property type="evidence" value="ECO:0007669"/>
    <property type="project" value="UniProtKB-KW"/>
</dbReference>
<keyword evidence="5" id="KW-0201">Cytochrome c-type biogenesis</keyword>
<dbReference type="AlphaFoldDB" id="A0A7W9CFR5"/>
<evidence type="ECO:0000256" key="6">
    <source>
        <dbReference type="ARBA" id="ARBA00023004"/>
    </source>
</evidence>
<evidence type="ECO:0000259" key="9">
    <source>
        <dbReference type="Pfam" id="PF03918"/>
    </source>
</evidence>
<feature type="domain" description="CcmH/CycL/Ccl2/NrfF N-terminal" evidence="9">
    <location>
        <begin position="11"/>
        <end position="151"/>
    </location>
</feature>
<dbReference type="Proteomes" id="UP000545037">
    <property type="component" value="Unassembled WGS sequence"/>
</dbReference>
<evidence type="ECO:0000256" key="7">
    <source>
        <dbReference type="RuleBase" id="RU364112"/>
    </source>
</evidence>